<dbReference type="InterPro" id="IPR011993">
    <property type="entry name" value="PH-like_dom_sf"/>
</dbReference>
<sequence>MQRQVDFDEILEDSPMFSSKLKIETQKNKKLKSTLKNMNKIANQYIKAAESLSEIGKKLSASIVEYNKQIFDVTEKDGQDSINQVLSTFSNNFSGVNEARRLNFNFIKTNLIGPLKKFIDEELKQSKLQYKKLLKMKSERNSAFNKHLNTPPNSKNSSKTETAFLNAEESYVVGCLDLASKLVRIREKKKFEFVDRMKDFLQSQSDFYFFANSVLEKNTIAINKANDQLNEVKLYYQDLTNQQEEHKIKIYKMLLKKRQEKEKSRKTLDKSGYLRMKTGGVVKDWEKRFFRIQDNSIWYVKNSKDMTRRGEINLLLCTVKLNYELNKINCFQIVTPNLESSIILQAPNSEEMRSWMEVISNNIELLLNQQMSDKKTDLSGTEKAKKTLEIIYKIPGNDKCADCGESEPDWCAINLGVTFCIDCSGTHRNLGVQFSKVRSLTLDDFEDELIPLFEKLGNEKVNKILEAQTNETRKPSYRDDLICKSQWVTAKYKLKAFIGEKYDQETLNNNLHNSVRENDFDEIYRWLVCGANPIYKNPKLNGQTAYHLAVQFADPLILLLLIQFNSKIDILDFNNKSPLHLAVEKNRIEMVELLLQKNAKLVFINENNDNNVNKNKEENENKEEEVIEDPLTIAKNLGNEECIQLIEKYLNERNKSNDNNSISENNKIIEQNENDDDDSWVLPNSSSFENLQKENFDNNESKNKFQKTSVNYFIDNDNKNDINSENSSKIKNNETNSTSNVNSQQNASLKNDKLGQGGKSGKRGLHNISLSKIRFPRRKSSNSLNSKNNSTSSKSPFSPRKLSMKFKKKK</sequence>
<dbReference type="SUPFAM" id="SSF57863">
    <property type="entry name" value="ArfGap/RecO-like zinc finger"/>
    <property type="match status" value="1"/>
</dbReference>
<protein>
    <submittedName>
        <fullName evidence="9">Centaurin/arf</fullName>
    </submittedName>
</protein>
<proteinExistence type="predicted"/>
<evidence type="ECO:0000259" key="8">
    <source>
        <dbReference type="PROSITE" id="PS50115"/>
    </source>
</evidence>
<evidence type="ECO:0000256" key="2">
    <source>
        <dbReference type="ARBA" id="ARBA00022771"/>
    </source>
</evidence>
<dbReference type="InterPro" id="IPR002110">
    <property type="entry name" value="Ankyrin_rpt"/>
</dbReference>
<dbReference type="InterPro" id="IPR001164">
    <property type="entry name" value="ArfGAP_dom"/>
</dbReference>
<feature type="compositionally biased region" description="Low complexity" evidence="6">
    <location>
        <begin position="723"/>
        <end position="748"/>
    </location>
</feature>
<dbReference type="GO" id="GO:0005737">
    <property type="term" value="C:cytoplasm"/>
    <property type="evidence" value="ECO:0007669"/>
    <property type="project" value="InterPro"/>
</dbReference>
<dbReference type="SMART" id="SM00233">
    <property type="entry name" value="PH"/>
    <property type="match status" value="1"/>
</dbReference>
<dbReference type="SMART" id="SM00248">
    <property type="entry name" value="ANK"/>
    <property type="match status" value="2"/>
</dbReference>
<dbReference type="Gene3D" id="1.20.1270.60">
    <property type="entry name" value="Arfaptin homology (AH) domain/BAR domain"/>
    <property type="match status" value="1"/>
</dbReference>
<organism evidence="9 10">
    <name type="scientific">Anaeramoeba flamelloides</name>
    <dbReference type="NCBI Taxonomy" id="1746091"/>
    <lineage>
        <taxon>Eukaryota</taxon>
        <taxon>Metamonada</taxon>
        <taxon>Anaeramoebidae</taxon>
        <taxon>Anaeramoeba</taxon>
    </lineage>
</organism>
<dbReference type="SUPFAM" id="SSF50729">
    <property type="entry name" value="PH domain-like"/>
    <property type="match status" value="1"/>
</dbReference>
<dbReference type="PROSITE" id="PS50088">
    <property type="entry name" value="ANK_REPEAT"/>
    <property type="match status" value="2"/>
</dbReference>
<dbReference type="InterPro" id="IPR038508">
    <property type="entry name" value="ArfGAP_dom_sf"/>
</dbReference>
<dbReference type="Pfam" id="PF16746">
    <property type="entry name" value="BAR_3"/>
    <property type="match status" value="1"/>
</dbReference>
<dbReference type="PRINTS" id="PR00405">
    <property type="entry name" value="REVINTRACTNG"/>
</dbReference>
<name>A0AAV7YFG9_9EUKA</name>
<accession>A0AAV7YFG9</accession>
<dbReference type="PROSITE" id="PS50115">
    <property type="entry name" value="ARFGAP"/>
    <property type="match status" value="1"/>
</dbReference>
<evidence type="ECO:0000256" key="5">
    <source>
        <dbReference type="PROSITE-ProRule" id="PRU00288"/>
    </source>
</evidence>
<dbReference type="AlphaFoldDB" id="A0AAV7YFG9"/>
<keyword evidence="3" id="KW-0862">Zinc</keyword>
<feature type="compositionally biased region" description="Low complexity" evidence="6">
    <location>
        <begin position="781"/>
        <end position="801"/>
    </location>
</feature>
<dbReference type="InterPro" id="IPR045258">
    <property type="entry name" value="ACAP1/2/3-like"/>
</dbReference>
<dbReference type="Gene3D" id="1.25.40.20">
    <property type="entry name" value="Ankyrin repeat-containing domain"/>
    <property type="match status" value="1"/>
</dbReference>
<gene>
    <name evidence="9" type="ORF">M0812_25328</name>
</gene>
<evidence type="ECO:0000256" key="4">
    <source>
        <dbReference type="PROSITE-ProRule" id="PRU00023"/>
    </source>
</evidence>
<dbReference type="Pfam" id="PF01412">
    <property type="entry name" value="ArfGap"/>
    <property type="match status" value="1"/>
</dbReference>
<dbReference type="SMART" id="SM00105">
    <property type="entry name" value="ArfGap"/>
    <property type="match status" value="1"/>
</dbReference>
<feature type="domain" description="Arf-GAP" evidence="8">
    <location>
        <begin position="385"/>
        <end position="505"/>
    </location>
</feature>
<dbReference type="InterPro" id="IPR027267">
    <property type="entry name" value="AH/BAR_dom_sf"/>
</dbReference>
<dbReference type="GO" id="GO:0008270">
    <property type="term" value="F:zinc ion binding"/>
    <property type="evidence" value="ECO:0007669"/>
    <property type="project" value="UniProtKB-KW"/>
</dbReference>
<dbReference type="Gene3D" id="1.10.220.150">
    <property type="entry name" value="Arf GTPase activating protein"/>
    <property type="match status" value="1"/>
</dbReference>
<dbReference type="Pfam" id="PF12796">
    <property type="entry name" value="Ank_2"/>
    <property type="match status" value="1"/>
</dbReference>
<evidence type="ECO:0000313" key="10">
    <source>
        <dbReference type="Proteomes" id="UP001146793"/>
    </source>
</evidence>
<comment type="caution">
    <text evidence="9">The sequence shown here is derived from an EMBL/GenBank/DDBJ whole genome shotgun (WGS) entry which is preliminary data.</text>
</comment>
<dbReference type="InterPro" id="IPR037278">
    <property type="entry name" value="ARFGAP/RecO"/>
</dbReference>
<evidence type="ECO:0000256" key="1">
    <source>
        <dbReference type="ARBA" id="ARBA00022723"/>
    </source>
</evidence>
<dbReference type="Proteomes" id="UP001146793">
    <property type="component" value="Unassembled WGS sequence"/>
</dbReference>
<feature type="repeat" description="ANK" evidence="4">
    <location>
        <begin position="541"/>
        <end position="573"/>
    </location>
</feature>
<dbReference type="SUPFAM" id="SSF103657">
    <property type="entry name" value="BAR/IMD domain-like"/>
    <property type="match status" value="1"/>
</dbReference>
<dbReference type="PANTHER" id="PTHR23180:SF160">
    <property type="entry name" value="ADP-RIBOSYLATION FACTOR GTPASE-ACTIVATING PROTEIN EFFECTOR PROTEIN 1"/>
    <property type="match status" value="1"/>
</dbReference>
<feature type="repeat" description="ANK" evidence="4">
    <location>
        <begin position="574"/>
        <end position="606"/>
    </location>
</feature>
<reference evidence="9" key="1">
    <citation type="submission" date="2022-08" db="EMBL/GenBank/DDBJ databases">
        <title>Novel sulphate-reducing endosymbionts in the free-living metamonad Anaeramoeba.</title>
        <authorList>
            <person name="Jerlstrom-Hultqvist J."/>
            <person name="Cepicka I."/>
            <person name="Gallot-Lavallee L."/>
            <person name="Salas-Leiva D."/>
            <person name="Curtis B.A."/>
            <person name="Zahonova K."/>
            <person name="Pipaliya S."/>
            <person name="Dacks J."/>
            <person name="Roger A.J."/>
        </authorList>
    </citation>
    <scope>NUCLEOTIDE SEQUENCE</scope>
    <source>
        <strain evidence="9">Busselton2</strain>
    </source>
</reference>
<keyword evidence="1" id="KW-0479">Metal-binding</keyword>
<keyword evidence="2 5" id="KW-0863">Zinc-finger</keyword>
<evidence type="ECO:0000313" key="9">
    <source>
        <dbReference type="EMBL" id="KAJ3427700.1"/>
    </source>
</evidence>
<dbReference type="InterPro" id="IPR001849">
    <property type="entry name" value="PH_domain"/>
</dbReference>
<dbReference type="PANTHER" id="PTHR23180">
    <property type="entry name" value="CENTAURIN/ARF"/>
    <property type="match status" value="1"/>
</dbReference>
<feature type="domain" description="PH" evidence="7">
    <location>
        <begin position="267"/>
        <end position="364"/>
    </location>
</feature>
<dbReference type="GO" id="GO:0005096">
    <property type="term" value="F:GTPase activator activity"/>
    <property type="evidence" value="ECO:0007669"/>
    <property type="project" value="InterPro"/>
</dbReference>
<dbReference type="SUPFAM" id="SSF48403">
    <property type="entry name" value="Ankyrin repeat"/>
    <property type="match status" value="1"/>
</dbReference>
<dbReference type="FunFam" id="2.30.29.30:FF:000286">
    <property type="entry name" value="PH-protein kinase domain containing protein"/>
    <property type="match status" value="1"/>
</dbReference>
<dbReference type="PROSITE" id="PS50003">
    <property type="entry name" value="PH_DOMAIN"/>
    <property type="match status" value="1"/>
</dbReference>
<dbReference type="Pfam" id="PF00169">
    <property type="entry name" value="PH"/>
    <property type="match status" value="1"/>
</dbReference>
<evidence type="ECO:0000259" key="7">
    <source>
        <dbReference type="PROSITE" id="PS50003"/>
    </source>
</evidence>
<dbReference type="PROSITE" id="PS50297">
    <property type="entry name" value="ANK_REP_REGION"/>
    <property type="match status" value="1"/>
</dbReference>
<dbReference type="InterPro" id="IPR004148">
    <property type="entry name" value="BAR_dom"/>
</dbReference>
<dbReference type="Gene3D" id="2.30.29.30">
    <property type="entry name" value="Pleckstrin-homology domain (PH domain)/Phosphotyrosine-binding domain (PTB)"/>
    <property type="match status" value="1"/>
</dbReference>
<evidence type="ECO:0000256" key="3">
    <source>
        <dbReference type="ARBA" id="ARBA00022833"/>
    </source>
</evidence>
<feature type="region of interest" description="Disordered" evidence="6">
    <location>
        <begin position="715"/>
        <end position="810"/>
    </location>
</feature>
<dbReference type="EMBL" id="JANTQA010000060">
    <property type="protein sequence ID" value="KAJ3427700.1"/>
    <property type="molecule type" value="Genomic_DNA"/>
</dbReference>
<dbReference type="InterPro" id="IPR036770">
    <property type="entry name" value="Ankyrin_rpt-contain_sf"/>
</dbReference>
<keyword evidence="4" id="KW-0040">ANK repeat</keyword>
<evidence type="ECO:0000256" key="6">
    <source>
        <dbReference type="SAM" id="MobiDB-lite"/>
    </source>
</evidence>